<protein>
    <submittedName>
        <fullName evidence="1">Uncharacterized protein</fullName>
    </submittedName>
</protein>
<dbReference type="EMBL" id="MHPP01000021">
    <property type="protein sequence ID" value="OGZ84194.1"/>
    <property type="molecule type" value="Genomic_DNA"/>
</dbReference>
<dbReference type="AlphaFoldDB" id="A0A1G2JAU4"/>
<comment type="caution">
    <text evidence="1">The sequence shown here is derived from an EMBL/GenBank/DDBJ whole genome shotgun (WGS) entry which is preliminary data.</text>
</comment>
<reference evidence="1 2" key="1">
    <citation type="journal article" date="2016" name="Nat. Commun.">
        <title>Thousands of microbial genomes shed light on interconnected biogeochemical processes in an aquifer system.</title>
        <authorList>
            <person name="Anantharaman K."/>
            <person name="Brown C.T."/>
            <person name="Hug L.A."/>
            <person name="Sharon I."/>
            <person name="Castelle C.J."/>
            <person name="Probst A.J."/>
            <person name="Thomas B.C."/>
            <person name="Singh A."/>
            <person name="Wilkins M.J."/>
            <person name="Karaoz U."/>
            <person name="Brodie E.L."/>
            <person name="Williams K.H."/>
            <person name="Hubbard S.S."/>
            <person name="Banfield J.F."/>
        </authorList>
    </citation>
    <scope>NUCLEOTIDE SEQUENCE [LARGE SCALE GENOMIC DNA]</scope>
</reference>
<evidence type="ECO:0000313" key="1">
    <source>
        <dbReference type="EMBL" id="OGZ84194.1"/>
    </source>
</evidence>
<proteinExistence type="predicted"/>
<organism evidence="1 2">
    <name type="scientific">Candidatus Staskawiczbacteria bacterium RIFOXYC1_FULL_38_18</name>
    <dbReference type="NCBI Taxonomy" id="1802229"/>
    <lineage>
        <taxon>Bacteria</taxon>
        <taxon>Candidatus Staskawicziibacteriota</taxon>
    </lineage>
</organism>
<evidence type="ECO:0000313" key="2">
    <source>
        <dbReference type="Proteomes" id="UP000177751"/>
    </source>
</evidence>
<name>A0A1G2JAU4_9BACT</name>
<gene>
    <name evidence="1" type="ORF">A2401_00510</name>
</gene>
<dbReference type="Proteomes" id="UP000177751">
    <property type="component" value="Unassembled WGS sequence"/>
</dbReference>
<sequence length="104" mass="11982">MQILRVILTCGDFRFTKDFKVSFSTPTQGLRINTRMTETGGYVSSTVRQTEVYIDDDIVKVWCDADLRALCQLARNNMGWTINNPQNFSSDPSVMKMYRKLDSE</sequence>
<accession>A0A1G2JAU4</accession>